<dbReference type="AlphaFoldDB" id="A0A0K8QJE5"/>
<comment type="similarity">
    <text evidence="1">Belongs to the peptidase S33 family.</text>
</comment>
<evidence type="ECO:0000256" key="1">
    <source>
        <dbReference type="ARBA" id="ARBA00010088"/>
    </source>
</evidence>
<evidence type="ECO:0000313" key="6">
    <source>
        <dbReference type="Proteomes" id="UP000253740"/>
    </source>
</evidence>
<dbReference type="Proteomes" id="UP000253740">
    <property type="component" value="Unassembled WGS sequence"/>
</dbReference>
<dbReference type="OrthoDB" id="4510475at2"/>
<dbReference type="EMBL" id="DF970140">
    <property type="protein sequence ID" value="GAP64949.1"/>
    <property type="molecule type" value="Genomic_DNA"/>
</dbReference>
<keyword evidence="2 5" id="KW-0378">Hydrolase</keyword>
<dbReference type="PRINTS" id="PR00793">
    <property type="entry name" value="PROAMNOPTASE"/>
</dbReference>
<dbReference type="RefSeq" id="WP_062534296.1">
    <property type="nucleotide sequence ID" value="NZ_DF970140.1"/>
</dbReference>
<dbReference type="GO" id="GO:0006508">
    <property type="term" value="P:proteolysis"/>
    <property type="evidence" value="ECO:0007669"/>
    <property type="project" value="InterPro"/>
</dbReference>
<dbReference type="PANTHER" id="PTHR43798">
    <property type="entry name" value="MONOACYLGLYCEROL LIPASE"/>
    <property type="match status" value="1"/>
</dbReference>
<dbReference type="EMBL" id="DF952381">
    <property type="protein sequence ID" value="GAN45591.1"/>
    <property type="molecule type" value="Genomic_DNA"/>
</dbReference>
<proteinExistence type="inferred from homology"/>
<dbReference type="InterPro" id="IPR000073">
    <property type="entry name" value="AB_hydrolase_1"/>
</dbReference>
<reference evidence="5" key="2">
    <citation type="submission" date="2015-08" db="EMBL/GenBank/DDBJ databases">
        <title>Complete DNA Sequence of Pseudomonas syringae pv. actinidiae, the Causal Agent of Kiwifruit Canker Disease.</title>
        <authorList>
            <person name="Rikkerink E.H.A."/>
            <person name="Fineran P.C."/>
        </authorList>
    </citation>
    <scope>NUCLEOTIDE SEQUENCE</scope>
    <source>
        <strain evidence="5">SkMP5</strain>
    </source>
</reference>
<sequence length="514" mass="55503">MKGKWRIAPAVLAAALILGARWWRHAHEDGAAVERGPVAVQVAPDALRLGTLTFKACQLAQKHSGATTAAYCASYEVPENRDAPQGRRIALKLALVKSDAAAADSDLVVFLAGGPGQSAIESWPAVADALASLRKHRHLLLIDQRGTGGSNALSCKPARADDQDEEPRIDLERIRAETRECLAEVAKKADPRHYTTTDAVQDLEAVRQALGAPRFDLVGVSYGTRVAQQYLMRHPDGVRSVVLDSVVPNELALGEDFAQNLEAALKAQFAACTATPACRQRFGDPYATLYKLRDALRAQPQTVSYRDPVSYRPQSRTLGEFALASLVRMFAYAPETSALLPLTLDQAAQGHYGPLMGQVRLLRGDLAETMTGGMQLSVICAEDVDLLRDRPQDQDTLLGDLIVPAFKAECDVWPRGARPADFHAPLRSDKPVLLLEGELDPVTPPRYGEQVLRGLPNGRLLLAKGQGHNVIGRGCMPRLVGEFVDKLDAKALDASCLDALAPLPAFTDFNGAAP</sequence>
<dbReference type="Gene3D" id="3.40.50.1820">
    <property type="entry name" value="alpha/beta hydrolase"/>
    <property type="match status" value="1"/>
</dbReference>
<evidence type="ECO:0000313" key="5">
    <source>
        <dbReference type="EMBL" id="GAP64949.1"/>
    </source>
</evidence>
<evidence type="ECO:0000256" key="2">
    <source>
        <dbReference type="ARBA" id="ARBA00022801"/>
    </source>
</evidence>
<gene>
    <name evidence="4" type="ORF">MBSD_2140</name>
    <name evidence="5" type="ORF">MBSD_n0232</name>
</gene>
<feature type="domain" description="AB hydrolase-1" evidence="3">
    <location>
        <begin position="107"/>
        <end position="470"/>
    </location>
</feature>
<evidence type="ECO:0000259" key="3">
    <source>
        <dbReference type="Pfam" id="PF00561"/>
    </source>
</evidence>
<protein>
    <submittedName>
        <fullName evidence="5">Alpha/beta hydrolase</fullName>
    </submittedName>
</protein>
<dbReference type="Pfam" id="PF00561">
    <property type="entry name" value="Abhydrolase_1"/>
    <property type="match status" value="1"/>
</dbReference>
<dbReference type="GO" id="GO:0016020">
    <property type="term" value="C:membrane"/>
    <property type="evidence" value="ECO:0007669"/>
    <property type="project" value="TreeGrafter"/>
</dbReference>
<dbReference type="InterPro" id="IPR029058">
    <property type="entry name" value="AB_hydrolase_fold"/>
</dbReference>
<accession>A0A0K8QJE5</accession>
<dbReference type="GO" id="GO:0008233">
    <property type="term" value="F:peptidase activity"/>
    <property type="evidence" value="ECO:0007669"/>
    <property type="project" value="InterPro"/>
</dbReference>
<name>A0A0K8QJE5_9GAMM</name>
<reference evidence="4" key="1">
    <citation type="submission" date="2015-03" db="EMBL/GenBank/DDBJ databases">
        <title>Draft genome sequence of Mizugakiibacter sediminis skMP5.</title>
        <authorList>
            <person name="Watanabe T."/>
            <person name="Kojima H."/>
            <person name="Fukui M."/>
        </authorList>
    </citation>
    <scope>NUCLEOTIDE SEQUENCE</scope>
    <source>
        <strain evidence="4">SkMP5</strain>
    </source>
</reference>
<evidence type="ECO:0000313" key="4">
    <source>
        <dbReference type="EMBL" id="GAN45591.1"/>
    </source>
</evidence>
<dbReference type="InterPro" id="IPR002410">
    <property type="entry name" value="Peptidase_S33"/>
</dbReference>
<dbReference type="InterPro" id="IPR050266">
    <property type="entry name" value="AB_hydrolase_sf"/>
</dbReference>
<dbReference type="SUPFAM" id="SSF53474">
    <property type="entry name" value="alpha/beta-Hydrolases"/>
    <property type="match status" value="1"/>
</dbReference>
<keyword evidence="6" id="KW-1185">Reference proteome</keyword>
<dbReference type="HOGENOM" id="CLU_025429_1_0_6"/>
<dbReference type="PANTHER" id="PTHR43798:SF27">
    <property type="entry name" value="HYDROLASE ALPHA_BETA HYDROLASE FOLD FAMILY"/>
    <property type="match status" value="1"/>
</dbReference>
<organism evidence="5">
    <name type="scientific">Mizugakiibacter sediminis</name>
    <dbReference type="NCBI Taxonomy" id="1475481"/>
    <lineage>
        <taxon>Bacteria</taxon>
        <taxon>Pseudomonadati</taxon>
        <taxon>Pseudomonadota</taxon>
        <taxon>Gammaproteobacteria</taxon>
        <taxon>Lysobacterales</taxon>
        <taxon>Rhodanobacteraceae</taxon>
        <taxon>Mizugakiibacter</taxon>
    </lineage>
</organism>
<dbReference type="STRING" id="1475481.GCA_000953855_00236"/>